<feature type="transmembrane region" description="Helical" evidence="9">
    <location>
        <begin position="468"/>
        <end position="486"/>
    </location>
</feature>
<evidence type="ECO:0000313" key="13">
    <source>
        <dbReference type="Proteomes" id="UP000664203"/>
    </source>
</evidence>
<dbReference type="InterPro" id="IPR000595">
    <property type="entry name" value="cNMP-bd_dom"/>
</dbReference>
<evidence type="ECO:0000313" key="12">
    <source>
        <dbReference type="EMBL" id="CAF9926744.1"/>
    </source>
</evidence>
<gene>
    <name evidence="12" type="ORF">ALECFALPRED_003521</name>
</gene>
<keyword evidence="4 9" id="KW-0812">Transmembrane</keyword>
<protein>
    <recommendedName>
        <fullName evidence="14">Sulfate transporter family protein</fullName>
    </recommendedName>
</protein>
<dbReference type="PANTHER" id="PTHR43310">
    <property type="entry name" value="SULFATE TRANSPORTER YBAR-RELATED"/>
    <property type="match status" value="1"/>
</dbReference>
<dbReference type="GO" id="GO:0034490">
    <property type="term" value="P:basic amino acid transmembrane import into vacuole"/>
    <property type="evidence" value="ECO:0007669"/>
    <property type="project" value="UniProtKB-ARBA"/>
</dbReference>
<feature type="transmembrane region" description="Helical" evidence="9">
    <location>
        <begin position="556"/>
        <end position="577"/>
    </location>
</feature>
<feature type="transmembrane region" description="Helical" evidence="9">
    <location>
        <begin position="398"/>
        <end position="418"/>
    </location>
</feature>
<feature type="transmembrane region" description="Helical" evidence="9">
    <location>
        <begin position="335"/>
        <end position="357"/>
    </location>
</feature>
<feature type="domain" description="STAS" evidence="11">
    <location>
        <begin position="762"/>
        <end position="872"/>
    </location>
</feature>
<name>A0A8H3FNX6_9LECA</name>
<organism evidence="12 13">
    <name type="scientific">Alectoria fallacina</name>
    <dbReference type="NCBI Taxonomy" id="1903189"/>
    <lineage>
        <taxon>Eukaryota</taxon>
        <taxon>Fungi</taxon>
        <taxon>Dikarya</taxon>
        <taxon>Ascomycota</taxon>
        <taxon>Pezizomycotina</taxon>
        <taxon>Lecanoromycetes</taxon>
        <taxon>OSLEUM clade</taxon>
        <taxon>Lecanoromycetidae</taxon>
        <taxon>Lecanorales</taxon>
        <taxon>Lecanorineae</taxon>
        <taxon>Parmeliaceae</taxon>
        <taxon>Alectoria</taxon>
    </lineage>
</organism>
<dbReference type="SUPFAM" id="SSF51206">
    <property type="entry name" value="cAMP-binding domain-like"/>
    <property type="match status" value="1"/>
</dbReference>
<feature type="transmembrane region" description="Helical" evidence="9">
    <location>
        <begin position="302"/>
        <end position="323"/>
    </location>
</feature>
<dbReference type="InterPro" id="IPR014710">
    <property type="entry name" value="RmlC-like_jellyroll"/>
</dbReference>
<feature type="compositionally biased region" description="Polar residues" evidence="8">
    <location>
        <begin position="67"/>
        <end position="83"/>
    </location>
</feature>
<evidence type="ECO:0000256" key="5">
    <source>
        <dbReference type="ARBA" id="ARBA00022970"/>
    </source>
</evidence>
<dbReference type="Proteomes" id="UP000664203">
    <property type="component" value="Unassembled WGS sequence"/>
</dbReference>
<dbReference type="Pfam" id="PF00916">
    <property type="entry name" value="Sulfate_transp"/>
    <property type="match status" value="1"/>
</dbReference>
<dbReference type="OrthoDB" id="409725at2759"/>
<evidence type="ECO:0000256" key="1">
    <source>
        <dbReference type="ARBA" id="ARBA00004128"/>
    </source>
</evidence>
<feature type="compositionally biased region" description="Basic and acidic residues" evidence="8">
    <location>
        <begin position="141"/>
        <end position="151"/>
    </location>
</feature>
<comment type="subcellular location">
    <subcellularLocation>
        <location evidence="1">Vacuole membrane</location>
        <topology evidence="1">Multi-pass membrane protein</topology>
    </subcellularLocation>
</comment>
<feature type="compositionally biased region" description="Low complexity" evidence="8">
    <location>
        <begin position="168"/>
        <end position="182"/>
    </location>
</feature>
<dbReference type="PROSITE" id="PS50801">
    <property type="entry name" value="STAS"/>
    <property type="match status" value="1"/>
</dbReference>
<comment type="caution">
    <text evidence="12">The sequence shown here is derived from an EMBL/GenBank/DDBJ whole genome shotgun (WGS) entry which is preliminary data.</text>
</comment>
<proteinExistence type="predicted"/>
<dbReference type="Gene3D" id="2.60.120.10">
    <property type="entry name" value="Jelly Rolls"/>
    <property type="match status" value="1"/>
</dbReference>
<reference evidence="12" key="1">
    <citation type="submission" date="2021-03" db="EMBL/GenBank/DDBJ databases">
        <authorList>
            <person name="Tagirdzhanova G."/>
        </authorList>
    </citation>
    <scope>NUCLEOTIDE SEQUENCE</scope>
</reference>
<evidence type="ECO:0000256" key="3">
    <source>
        <dbReference type="ARBA" id="ARBA00022554"/>
    </source>
</evidence>
<dbReference type="InterPro" id="IPR011547">
    <property type="entry name" value="SLC26A/SulP_dom"/>
</dbReference>
<feature type="transmembrane region" description="Helical" evidence="9">
    <location>
        <begin position="639"/>
        <end position="672"/>
    </location>
</feature>
<evidence type="ECO:0000256" key="9">
    <source>
        <dbReference type="SAM" id="Phobius"/>
    </source>
</evidence>
<dbReference type="InterPro" id="IPR036513">
    <property type="entry name" value="STAS_dom_sf"/>
</dbReference>
<keyword evidence="2" id="KW-0813">Transport</keyword>
<evidence type="ECO:0000256" key="4">
    <source>
        <dbReference type="ARBA" id="ARBA00022692"/>
    </source>
</evidence>
<dbReference type="CDD" id="cd00038">
    <property type="entry name" value="CAP_ED"/>
    <property type="match status" value="1"/>
</dbReference>
<feature type="domain" description="Cyclic nucleotide-binding" evidence="10">
    <location>
        <begin position="976"/>
        <end position="1075"/>
    </location>
</feature>
<evidence type="ECO:0000256" key="8">
    <source>
        <dbReference type="SAM" id="MobiDB-lite"/>
    </source>
</evidence>
<feature type="compositionally biased region" description="Low complexity" evidence="8">
    <location>
        <begin position="56"/>
        <end position="66"/>
    </location>
</feature>
<dbReference type="InterPro" id="IPR052706">
    <property type="entry name" value="Membrane-Transporter-like"/>
</dbReference>
<evidence type="ECO:0000256" key="7">
    <source>
        <dbReference type="ARBA" id="ARBA00023136"/>
    </source>
</evidence>
<dbReference type="InterPro" id="IPR018490">
    <property type="entry name" value="cNMP-bd_dom_sf"/>
</dbReference>
<dbReference type="SMART" id="SM00100">
    <property type="entry name" value="cNMP"/>
    <property type="match status" value="1"/>
</dbReference>
<dbReference type="Gene3D" id="3.30.750.24">
    <property type="entry name" value="STAS domain"/>
    <property type="match status" value="1"/>
</dbReference>
<dbReference type="Pfam" id="PF01740">
    <property type="entry name" value="STAS"/>
    <property type="match status" value="1"/>
</dbReference>
<sequence length="1085" mass="120429">MPGSQSGGSGRNRSASQLARIRGQEPIPSSADVGDYGDTEETEDRANGFFRPRNESSPSRMSFSSSLNQKTPARSYFQHSFQDSHAPANITRNTSQGVREETAELASWALSDITSNRREHSPSRRHTSSTTQHQSFLNSKLDQDDLSRHESNTSSRPEAIQEIPEPTSPQSSHSSQKSLCQSALTELMRSSPPTEAESQGADEEESSTTAGVQPVTVSEGIISQPSERTTLLGKRTAYGSIKDLEGQQVARPQSENRIRAVLQRSKQQTAHIVRLASNPKSWDRQNILEYGIRQPASFVPPVILGLLLNVLDALSYGMILFPLGNATFTGLGPEGISMFYVSCIISQLTYSLGGSIFKGGTGSEMIEVVPFFHKMAFTILARVGEGEDKKAAVLATTIAAYAMSSVLTGAVFYVMGLCKLGSLIGFFPRHILIGCIGGVGWFLVATGLEVSARLDGNLEYNNHTLQKLFQSDTVALWIIPLVLAIVLQTAKRWVKHPLTDATFFLSIIAVFYFYVAAIEELTIPELRIRGWIFAAPDAGKPFYSFYELYNWRLTNWSAILSTVPAMFALTFFGVLHVPINIPALGLSSGEDNVDVDRELRAHGISNALSGFCGSIQNYLVYTNSVLFMRSGGDSRIAGVMLAAATFGILVIGPIIIGFIPIMVVGALIFYLGLDLLKEALVDTRGKVHRLEYFTILIIVVTMGAYDFVVGILVGIILACVSFVLQTSQISAIRGKLYGGVANSTVRRHPIQQRFLLEAGKQVHVMKLAGYLFFGTIVGVEKQIRELLREESFRKQPIRFLVLDLYNVDGVDFSAGEAFKRTNRLLILQEVQLVMCGLEMESDVGKSLRIVGLFDDDDGVYYSRSLNSALEYCENELLKAFYHQRDLEVEKESTPAFLEVPKSEQTSTPSLEIMFNSPRLHHLHQVATVTLSEQSPAQPRRWQDYRQPLQLILQTFSTVSEKPEDFWYKTASFFVRKEYAAGSVLYNPGDRPNGFYLLESGMLKARYDFPQGKYSELIVAGTTCGELPFFSATERTSTTYAERNCVTWMLDDDQWRKMQDQLSDVSQELLKITLKLTSERMDAITK</sequence>
<keyword evidence="5" id="KW-0029">Amino-acid transport</keyword>
<feature type="transmembrane region" description="Helical" evidence="9">
    <location>
        <begin position="498"/>
        <end position="517"/>
    </location>
</feature>
<dbReference type="CDD" id="cd07042">
    <property type="entry name" value="STAS_SulP_like_sulfate_transporter"/>
    <property type="match status" value="1"/>
</dbReference>
<evidence type="ECO:0000259" key="11">
    <source>
        <dbReference type="PROSITE" id="PS50801"/>
    </source>
</evidence>
<evidence type="ECO:0008006" key="14">
    <source>
        <dbReference type="Google" id="ProtNLM"/>
    </source>
</evidence>
<dbReference type="Pfam" id="PF00027">
    <property type="entry name" value="cNMP_binding"/>
    <property type="match status" value="1"/>
</dbReference>
<feature type="transmembrane region" description="Helical" evidence="9">
    <location>
        <begin position="692"/>
        <end position="724"/>
    </location>
</feature>
<dbReference type="PANTHER" id="PTHR43310:SF4">
    <property type="entry name" value="AFR304WP"/>
    <property type="match status" value="1"/>
</dbReference>
<dbReference type="PROSITE" id="PS50042">
    <property type="entry name" value="CNMP_BINDING_3"/>
    <property type="match status" value="1"/>
</dbReference>
<evidence type="ECO:0000256" key="2">
    <source>
        <dbReference type="ARBA" id="ARBA00022448"/>
    </source>
</evidence>
<dbReference type="SUPFAM" id="SSF52091">
    <property type="entry name" value="SpoIIaa-like"/>
    <property type="match status" value="1"/>
</dbReference>
<feature type="compositionally biased region" description="Gly residues" evidence="8">
    <location>
        <begin position="1"/>
        <end position="10"/>
    </location>
</feature>
<keyword evidence="6 9" id="KW-1133">Transmembrane helix</keyword>
<evidence type="ECO:0000256" key="6">
    <source>
        <dbReference type="ARBA" id="ARBA00022989"/>
    </source>
</evidence>
<keyword evidence="13" id="KW-1185">Reference proteome</keyword>
<accession>A0A8H3FNX6</accession>
<dbReference type="GO" id="GO:0000329">
    <property type="term" value="C:fungal-type vacuole membrane"/>
    <property type="evidence" value="ECO:0007669"/>
    <property type="project" value="UniProtKB-ARBA"/>
</dbReference>
<dbReference type="FunFam" id="3.30.750.24:FF:000012">
    <property type="entry name" value="Sulfate transporter family protein"/>
    <property type="match status" value="1"/>
</dbReference>
<feature type="region of interest" description="Disordered" evidence="8">
    <location>
        <begin position="1"/>
        <end position="229"/>
    </location>
</feature>
<dbReference type="EMBL" id="CAJPDR010000217">
    <property type="protein sequence ID" value="CAF9926744.1"/>
    <property type="molecule type" value="Genomic_DNA"/>
</dbReference>
<feature type="transmembrane region" description="Helical" evidence="9">
    <location>
        <begin position="430"/>
        <end position="448"/>
    </location>
</feature>
<dbReference type="InterPro" id="IPR002645">
    <property type="entry name" value="STAS_dom"/>
</dbReference>
<keyword evidence="7 9" id="KW-0472">Membrane</keyword>
<keyword evidence="3" id="KW-0926">Vacuole</keyword>
<dbReference type="AlphaFoldDB" id="A0A8H3FNX6"/>
<evidence type="ECO:0000259" key="10">
    <source>
        <dbReference type="PROSITE" id="PS50042"/>
    </source>
</evidence>